<dbReference type="OrthoDB" id="1601181at2759"/>
<protein>
    <submittedName>
        <fullName evidence="4">ANKLE1 protein</fullName>
    </submittedName>
</protein>
<feature type="region of interest" description="Disordered" evidence="2">
    <location>
        <begin position="1560"/>
        <end position="1657"/>
    </location>
</feature>
<feature type="region of interest" description="Disordered" evidence="2">
    <location>
        <begin position="341"/>
        <end position="364"/>
    </location>
</feature>
<dbReference type="Pfam" id="PF12796">
    <property type="entry name" value="Ank_2"/>
    <property type="match status" value="1"/>
</dbReference>
<dbReference type="InterPro" id="IPR003887">
    <property type="entry name" value="LEM_dom"/>
</dbReference>
<feature type="region of interest" description="Disordered" evidence="2">
    <location>
        <begin position="407"/>
        <end position="434"/>
    </location>
</feature>
<feature type="compositionally biased region" description="Polar residues" evidence="2">
    <location>
        <begin position="1588"/>
        <end position="1599"/>
    </location>
</feature>
<dbReference type="CDD" id="cd10454">
    <property type="entry name" value="GIY-YIG_COG3680_Meta"/>
    <property type="match status" value="1"/>
</dbReference>
<dbReference type="InterPro" id="IPR036770">
    <property type="entry name" value="Ankyrin_rpt-contain_sf"/>
</dbReference>
<dbReference type="Pfam" id="PF22945">
    <property type="entry name" value="LEM-3_GIY-YIG"/>
    <property type="match status" value="1"/>
</dbReference>
<feature type="compositionally biased region" description="Low complexity" evidence="2">
    <location>
        <begin position="1637"/>
        <end position="1650"/>
    </location>
</feature>
<dbReference type="GO" id="GO:0005737">
    <property type="term" value="C:cytoplasm"/>
    <property type="evidence" value="ECO:0007669"/>
    <property type="project" value="TreeGrafter"/>
</dbReference>
<keyword evidence="5" id="KW-1185">Reference proteome</keyword>
<evidence type="ECO:0000259" key="3">
    <source>
        <dbReference type="PROSITE" id="PS50954"/>
    </source>
</evidence>
<keyword evidence="1" id="KW-0040">ANK repeat</keyword>
<dbReference type="InterPro" id="IPR002110">
    <property type="entry name" value="Ankyrin_rpt"/>
</dbReference>
<dbReference type="GO" id="GO:0000724">
    <property type="term" value="P:double-strand break repair via homologous recombination"/>
    <property type="evidence" value="ECO:0007669"/>
    <property type="project" value="TreeGrafter"/>
</dbReference>
<feature type="region of interest" description="Disordered" evidence="2">
    <location>
        <begin position="629"/>
        <end position="1023"/>
    </location>
</feature>
<dbReference type="SMART" id="SM00248">
    <property type="entry name" value="ANK"/>
    <property type="match status" value="4"/>
</dbReference>
<dbReference type="SMART" id="SM00540">
    <property type="entry name" value="LEM"/>
    <property type="match status" value="1"/>
</dbReference>
<reference evidence="4" key="1">
    <citation type="submission" date="2022-01" db="EMBL/GenBank/DDBJ databases">
        <authorList>
            <person name="Braso-Vives M."/>
        </authorList>
    </citation>
    <scope>NUCLEOTIDE SEQUENCE</scope>
</reference>
<dbReference type="GO" id="GO:0004520">
    <property type="term" value="F:DNA endonuclease activity"/>
    <property type="evidence" value="ECO:0007669"/>
    <property type="project" value="TreeGrafter"/>
</dbReference>
<dbReference type="Pfam" id="PF03020">
    <property type="entry name" value="LEM"/>
    <property type="match status" value="1"/>
</dbReference>
<accession>A0A8K0EK57</accession>
<feature type="compositionally biased region" description="Basic and acidic residues" evidence="2">
    <location>
        <begin position="687"/>
        <end position="716"/>
    </location>
</feature>
<feature type="compositionally biased region" description="Basic and acidic residues" evidence="2">
    <location>
        <begin position="652"/>
        <end position="666"/>
    </location>
</feature>
<feature type="compositionally biased region" description="Polar residues" evidence="2">
    <location>
        <begin position="347"/>
        <end position="356"/>
    </location>
</feature>
<dbReference type="GO" id="GO:0005654">
    <property type="term" value="C:nucleoplasm"/>
    <property type="evidence" value="ECO:0007669"/>
    <property type="project" value="TreeGrafter"/>
</dbReference>
<dbReference type="PANTHER" id="PTHR46427">
    <property type="entry name" value="ANKYRIN REPEAT AND LEM DOMAIN-CONTAINING PROTEIN 1"/>
    <property type="match status" value="1"/>
</dbReference>
<feature type="domain" description="LEM" evidence="3">
    <location>
        <begin position="1742"/>
        <end position="1786"/>
    </location>
</feature>
<feature type="region of interest" description="Disordered" evidence="2">
    <location>
        <begin position="1390"/>
        <end position="1427"/>
    </location>
</feature>
<dbReference type="Gene3D" id="1.10.720.40">
    <property type="match status" value="1"/>
</dbReference>
<dbReference type="PROSITE" id="PS50297">
    <property type="entry name" value="ANK_REP_REGION"/>
    <property type="match status" value="2"/>
</dbReference>
<feature type="region of interest" description="Disordered" evidence="2">
    <location>
        <begin position="242"/>
        <end position="289"/>
    </location>
</feature>
<feature type="region of interest" description="Disordered" evidence="2">
    <location>
        <begin position="1115"/>
        <end position="1153"/>
    </location>
</feature>
<feature type="compositionally biased region" description="Low complexity" evidence="2">
    <location>
        <begin position="1121"/>
        <end position="1132"/>
    </location>
</feature>
<feature type="region of interest" description="Disordered" evidence="2">
    <location>
        <begin position="500"/>
        <end position="596"/>
    </location>
</feature>
<feature type="compositionally biased region" description="Acidic residues" evidence="2">
    <location>
        <begin position="777"/>
        <end position="810"/>
    </location>
</feature>
<feature type="repeat" description="ANK" evidence="1">
    <location>
        <begin position="44"/>
        <end position="77"/>
    </location>
</feature>
<feature type="compositionally biased region" description="Polar residues" evidence="2">
    <location>
        <begin position="1406"/>
        <end position="1424"/>
    </location>
</feature>
<dbReference type="InterPro" id="IPR034998">
    <property type="entry name" value="ANKLE1"/>
</dbReference>
<dbReference type="PANTHER" id="PTHR46427:SF1">
    <property type="entry name" value="ANKYRIN REPEAT AND LEM DOMAIN-CONTAINING PROTEIN 1"/>
    <property type="match status" value="1"/>
</dbReference>
<feature type="compositionally biased region" description="Basic and acidic residues" evidence="2">
    <location>
        <begin position="914"/>
        <end position="942"/>
    </location>
</feature>
<name>A0A8K0EK57_BRALA</name>
<evidence type="ECO:0000313" key="5">
    <source>
        <dbReference type="Proteomes" id="UP000838412"/>
    </source>
</evidence>
<feature type="compositionally biased region" description="Basic and acidic residues" evidence="2">
    <location>
        <begin position="741"/>
        <end position="750"/>
    </location>
</feature>
<gene>
    <name evidence="4" type="primary">ANKLE1</name>
    <name evidence="4" type="ORF">BLAG_LOCUS13672</name>
</gene>
<feature type="compositionally biased region" description="Acidic residues" evidence="2">
    <location>
        <begin position="880"/>
        <end position="905"/>
    </location>
</feature>
<dbReference type="Gene3D" id="1.25.40.20">
    <property type="entry name" value="Ankyrin repeat-containing domain"/>
    <property type="match status" value="1"/>
</dbReference>
<dbReference type="InterPro" id="IPR011015">
    <property type="entry name" value="LEM/LEM-like_dom_sf"/>
</dbReference>
<proteinExistence type="predicted"/>
<feature type="compositionally biased region" description="Acidic residues" evidence="2">
    <location>
        <begin position="629"/>
        <end position="638"/>
    </location>
</feature>
<dbReference type="CDD" id="cd12934">
    <property type="entry name" value="LEM"/>
    <property type="match status" value="1"/>
</dbReference>
<feature type="compositionally biased region" description="Basic and acidic residues" evidence="2">
    <location>
        <begin position="545"/>
        <end position="577"/>
    </location>
</feature>
<feature type="compositionally biased region" description="Basic and acidic residues" evidence="2">
    <location>
        <begin position="1007"/>
        <end position="1023"/>
    </location>
</feature>
<dbReference type="GO" id="GO:0000712">
    <property type="term" value="P:resolution of meiotic recombination intermediates"/>
    <property type="evidence" value="ECO:0007669"/>
    <property type="project" value="TreeGrafter"/>
</dbReference>
<dbReference type="PROSITE" id="PS50088">
    <property type="entry name" value="ANK_REPEAT"/>
    <property type="match status" value="2"/>
</dbReference>
<feature type="repeat" description="ANK" evidence="1">
    <location>
        <begin position="78"/>
        <end position="110"/>
    </location>
</feature>
<evidence type="ECO:0000313" key="4">
    <source>
        <dbReference type="EMBL" id="CAH1254153.1"/>
    </source>
</evidence>
<evidence type="ECO:0000256" key="1">
    <source>
        <dbReference type="PROSITE-ProRule" id="PRU00023"/>
    </source>
</evidence>
<organism evidence="4 5">
    <name type="scientific">Branchiostoma lanceolatum</name>
    <name type="common">Common lancelet</name>
    <name type="synonym">Amphioxus lanceolatum</name>
    <dbReference type="NCBI Taxonomy" id="7740"/>
    <lineage>
        <taxon>Eukaryota</taxon>
        <taxon>Metazoa</taxon>
        <taxon>Chordata</taxon>
        <taxon>Cephalochordata</taxon>
        <taxon>Leptocardii</taxon>
        <taxon>Amphioxiformes</taxon>
        <taxon>Branchiostomatidae</taxon>
        <taxon>Branchiostoma</taxon>
    </lineage>
</organism>
<feature type="compositionally biased region" description="Acidic residues" evidence="2">
    <location>
        <begin position="854"/>
        <end position="873"/>
    </location>
</feature>
<dbReference type="SUPFAM" id="SSF48403">
    <property type="entry name" value="Ankyrin repeat"/>
    <property type="match status" value="1"/>
</dbReference>
<dbReference type="PROSITE" id="PS50954">
    <property type="entry name" value="LEM"/>
    <property type="match status" value="1"/>
</dbReference>
<feature type="compositionally biased region" description="Polar residues" evidence="2">
    <location>
        <begin position="528"/>
        <end position="542"/>
    </location>
</feature>
<feature type="compositionally biased region" description="Basic and acidic residues" evidence="2">
    <location>
        <begin position="811"/>
        <end position="830"/>
    </location>
</feature>
<feature type="compositionally biased region" description="Basic and acidic residues" evidence="2">
    <location>
        <begin position="759"/>
        <end position="776"/>
    </location>
</feature>
<sequence length="2003" mass="222586">MSLRRYRRDRLAIKLFEAIGRDDISQAETLLKKGADPNLLLPTQGVTPFHLAVGVDRALDFVKLILSYGGNPNVRDEEGTTPVHVAASWGKLKCLQLLMVNGADPHTIDQEGRTALDMALDYGETFCIQALQEYERSAMEMAMDDVIPQYNYSLLCGDVVDYVEETASNSVPNFSFSRDLSAISTRLPSFGDAFSCSRISSFGAGLNASTFSVPAMSSTRISNFGPPISPSDLESSHLTWKEETKPVKPGAALPKTPNNTPEKAEKNKHRSSIFGGFRGNNRVSPTDMEPTQTAKYNVEVMEPEKPYVDEVDSSHVFQSQNFQQPPSYKHLFPKDRTASAYPVGRPNQMTTGSEVSSPDPDVSFPKLQGSTGFQVKPDDRRKTQVYKRPGTGNSTYSVDCGMQVTRPSKLPLVDSPNDPPRRATRSWSKRDAKVGPMDDIQEATQVETKDVNTGVQGYSLLESCFQRRGLSHLVNQTLHKRLKDKKDVEKIDVEKKDVGTSMHIDSPSRDAATSMAVDSPCKSPDVCSPTTTPMEDASTSPLILQERKFKSGEREEKEQQKVSERVPERANEFLESKKMKRFNSKQGIDCTSPDKSIEFMKSSSESCESGSAFLERTSVWVSALDDSLNCEEDWEEDDNKCPVPAPTEDNPEDTRKTADKEDDTHDNSGPASDGNPDDNPDVVHTSNVKDDQQDDQSDGRRSEDKNDKEREAKGLEDSTESTAPLDKGFVEENVAKSAAGRQEEMMEDNKGQIGATNDETSHAEAPSEGHISTHEESSDDSVDEAVEEEMAEEDEDEGDDGDDEEDDDHEDGSVSHNDDHEDGSVSHNDEVDTQIAVQLEATSMLEDLTTVTAMEEEEVQVSGGEEEEEGWSEEENKGSEEEDTVSDDKEEDQSSDCDEDEDTEIEFSTPGDPCIRHQDSPSLETKDDKITKQDTESVKGKGDSSGNKVQPTADAVSGVERVVNESEKPSIAAETARSEPVSEMTNLVDTLSKKLNIGFGSSTNKPEPSKDDQTQMDKKQQEKSFLDYSFSEIFRRRLSNTLLSRRGQLVAGEMSVSESQIGAVQQQGFPARQRFSDVQKKSSVKFDYSVTKIPSVDAAAGETYGMPSKWAPGVQRPGCLKTSSATQSSKAAVPSDTRQSKSEGGEKEPRVHFMISSHPRNLRGFDKEYESPGMSAHFKERLGHRFAHVQGADVAEDSPDKSEYCTPVSDPRLLKDPLVKTGTDARRIDGSLLGSSVGSCRKKLLGSFAEVSNVTKEDASPVTASQTATMSVSSETQLIPEEGIKTTSNGVADDDFKTKYLINYADKLKKSILLNPPKWKPYEGRDPLTEEEETLKASGTLSPGSATLVYNSVDHTGDEALLLDGGLVERRKQLLQAKARYMSDINSRSIEGSTRSAGVHSKWQDAASSSTQAFDPSSGQSSDMDTLDGDFRRKLMLRTKSNVSEQSSVPSYLVDHDQETIPYAVWVPKGYKGARPSHGQGDDSKVAFRRRRAENARKFMCLNRSRRDRSDLMSDMEFLTSDNTTDESLQSMLGLDKNRYAQIFKKPAYHFEKSVVTTDDSMQSVDERQTTQRFIHPTPGPQYHLTDGASNRSLMTSDDSLPLGDHDRYSQRYMKPPPAPVPSKDAYPPEIDFAPYSQPSSETESLSSQEQEYHVENEVSPFAKTRRSFDPDATVEYLYTDNGDGTALIERRCPSMSGSSHYSTALEDQSTLSCEDTILYDWKAYFAAESEAESEAEVVHIPAELQRLSDQQLRVRLEALGELPGPITNSTRRLYLLHLVKLLKDPAMVRFTSQQHSGYLPELAACFHGNPVKDMMEEEEVLSRQFEDPQRMWREGRLKSSFNYLLLDPRVTKNLPARGRYMTDMEIFKIFISSIFYIGKGKRARPYAHFGEAIQQMEKPKHNPSAKVKHILDIWASGLGVVSLHCYQSVIPVEAYTREACMVEAFGLSRLTNKKKGDYYGVAATWRARKKRLMGVYLLKKAMQIFLSEGERQIRPADVKIGQ</sequence>
<evidence type="ECO:0000256" key="2">
    <source>
        <dbReference type="SAM" id="MobiDB-lite"/>
    </source>
</evidence>
<feature type="compositionally biased region" description="Basic and acidic residues" evidence="2">
    <location>
        <begin position="1138"/>
        <end position="1151"/>
    </location>
</feature>
<dbReference type="SUPFAM" id="SSF63451">
    <property type="entry name" value="LEM domain"/>
    <property type="match status" value="1"/>
</dbReference>
<dbReference type="EMBL" id="OV696687">
    <property type="protein sequence ID" value="CAH1254153.1"/>
    <property type="molecule type" value="Genomic_DNA"/>
</dbReference>
<dbReference type="Proteomes" id="UP000838412">
    <property type="component" value="Chromosome 2"/>
</dbReference>